<dbReference type="AlphaFoldDB" id="A0A226BXP3"/>
<feature type="transmembrane region" description="Helical" evidence="1">
    <location>
        <begin position="6"/>
        <end position="26"/>
    </location>
</feature>
<dbReference type="RefSeq" id="WP_089023516.1">
    <property type="nucleotide sequence ID" value="NZ_NIQC01000012.1"/>
</dbReference>
<keyword evidence="1" id="KW-0812">Transmembrane</keyword>
<sequence>MVADPTFRVITLALGMLILGIGWYLLKINRKENSDETKIKKQIKKEAIHVSTIFGVLHMVIMLGLTAYI</sequence>
<proteinExistence type="predicted"/>
<comment type="caution">
    <text evidence="2">The sequence shown here is derived from an EMBL/GenBank/DDBJ whole genome shotgun (WGS) entry which is preliminary data.</text>
</comment>
<keyword evidence="1" id="KW-1133">Transmembrane helix</keyword>
<dbReference type="OrthoDB" id="9961942at2"/>
<dbReference type="EMBL" id="NIQC01000012">
    <property type="protein sequence ID" value="OWZ83766.1"/>
    <property type="molecule type" value="Genomic_DNA"/>
</dbReference>
<evidence type="ECO:0000313" key="3">
    <source>
        <dbReference type="Proteomes" id="UP000214588"/>
    </source>
</evidence>
<gene>
    <name evidence="2" type="ORF">CDO51_06640</name>
</gene>
<evidence type="ECO:0000256" key="1">
    <source>
        <dbReference type="SAM" id="Phobius"/>
    </source>
</evidence>
<organism evidence="2 3">
    <name type="scientific">Natranaerobius trueperi</name>
    <dbReference type="NCBI Taxonomy" id="759412"/>
    <lineage>
        <taxon>Bacteria</taxon>
        <taxon>Bacillati</taxon>
        <taxon>Bacillota</taxon>
        <taxon>Clostridia</taxon>
        <taxon>Natranaerobiales</taxon>
        <taxon>Natranaerobiaceae</taxon>
        <taxon>Natranaerobius</taxon>
    </lineage>
</organism>
<keyword evidence="3" id="KW-1185">Reference proteome</keyword>
<protein>
    <submittedName>
        <fullName evidence="2">Uncharacterized protein</fullName>
    </submittedName>
</protein>
<dbReference type="Proteomes" id="UP000214588">
    <property type="component" value="Unassembled WGS sequence"/>
</dbReference>
<name>A0A226BXP3_9FIRM</name>
<reference evidence="2 3" key="1">
    <citation type="submission" date="2017-06" db="EMBL/GenBank/DDBJ databases">
        <title>Draft Genome Sequence of Natranaerobius trueperi halophilic, alkalithermophilic bacteria from soda lakes.</title>
        <authorList>
            <person name="Zhao B."/>
        </authorList>
    </citation>
    <scope>NUCLEOTIDE SEQUENCE [LARGE SCALE GENOMIC DNA]</scope>
    <source>
        <strain evidence="2 3">DSM 18760</strain>
    </source>
</reference>
<keyword evidence="1" id="KW-0472">Membrane</keyword>
<feature type="transmembrane region" description="Helical" evidence="1">
    <location>
        <begin position="47"/>
        <end position="68"/>
    </location>
</feature>
<accession>A0A226BXP3</accession>
<evidence type="ECO:0000313" key="2">
    <source>
        <dbReference type="EMBL" id="OWZ83766.1"/>
    </source>
</evidence>